<accession>A0A7W5ZW03</accession>
<dbReference type="PROSITE" id="PS00763">
    <property type="entry name" value="GLUTATHIONE_PEROXID_2"/>
    <property type="match status" value="1"/>
</dbReference>
<dbReference type="FunFam" id="3.40.30.10:FF:000010">
    <property type="entry name" value="Glutathione peroxidase"/>
    <property type="match status" value="1"/>
</dbReference>
<dbReference type="Pfam" id="PF00255">
    <property type="entry name" value="GSHPx"/>
    <property type="match status" value="1"/>
</dbReference>
<organism evidence="7 8">
    <name type="scientific">Novosphingobium hassiacum</name>
    <dbReference type="NCBI Taxonomy" id="173676"/>
    <lineage>
        <taxon>Bacteria</taxon>
        <taxon>Pseudomonadati</taxon>
        <taxon>Pseudomonadota</taxon>
        <taxon>Alphaproteobacteria</taxon>
        <taxon>Sphingomonadales</taxon>
        <taxon>Sphingomonadaceae</taxon>
        <taxon>Novosphingobium</taxon>
    </lineage>
</organism>
<gene>
    <name evidence="7" type="ORF">GGQ88_001540</name>
</gene>
<evidence type="ECO:0000259" key="6">
    <source>
        <dbReference type="PROSITE" id="PS51352"/>
    </source>
</evidence>
<dbReference type="PIRSF" id="PIRSF000303">
    <property type="entry name" value="Glutathion_perox"/>
    <property type="match status" value="1"/>
</dbReference>
<dbReference type="Gene3D" id="3.40.30.10">
    <property type="entry name" value="Glutaredoxin"/>
    <property type="match status" value="1"/>
</dbReference>
<evidence type="ECO:0000256" key="1">
    <source>
        <dbReference type="ARBA" id="ARBA00006926"/>
    </source>
</evidence>
<evidence type="ECO:0000313" key="7">
    <source>
        <dbReference type="EMBL" id="MBB3860274.1"/>
    </source>
</evidence>
<name>A0A7W5ZW03_9SPHN</name>
<dbReference type="AlphaFoldDB" id="A0A7W5ZW03"/>
<dbReference type="PROSITE" id="PS51355">
    <property type="entry name" value="GLUTATHIONE_PEROXID_3"/>
    <property type="match status" value="1"/>
</dbReference>
<comment type="similarity">
    <text evidence="1 5">Belongs to the glutathione peroxidase family.</text>
</comment>
<dbReference type="Proteomes" id="UP000562395">
    <property type="component" value="Unassembled WGS sequence"/>
</dbReference>
<proteinExistence type="inferred from homology"/>
<dbReference type="PANTHER" id="PTHR11592:SF78">
    <property type="entry name" value="GLUTATHIONE PEROXIDASE"/>
    <property type="match status" value="1"/>
</dbReference>
<keyword evidence="2 5" id="KW-0575">Peroxidase</keyword>
<dbReference type="PROSITE" id="PS51352">
    <property type="entry name" value="THIOREDOXIN_2"/>
    <property type="match status" value="1"/>
</dbReference>
<evidence type="ECO:0000256" key="3">
    <source>
        <dbReference type="ARBA" id="ARBA00023002"/>
    </source>
</evidence>
<dbReference type="InterPro" id="IPR029759">
    <property type="entry name" value="GPX_AS"/>
</dbReference>
<dbReference type="InterPro" id="IPR000889">
    <property type="entry name" value="Glutathione_peroxidase"/>
</dbReference>
<dbReference type="GO" id="GO:0004601">
    <property type="term" value="F:peroxidase activity"/>
    <property type="evidence" value="ECO:0007669"/>
    <property type="project" value="UniProtKB-KW"/>
</dbReference>
<dbReference type="InterPro" id="IPR013766">
    <property type="entry name" value="Thioredoxin_domain"/>
</dbReference>
<feature type="domain" description="Thioredoxin" evidence="6">
    <location>
        <begin position="1"/>
        <end position="162"/>
    </location>
</feature>
<comment type="caution">
    <text evidence="7">The sequence shown here is derived from an EMBL/GenBank/DDBJ whole genome shotgun (WGS) entry which is preliminary data.</text>
</comment>
<dbReference type="InterPro" id="IPR036249">
    <property type="entry name" value="Thioredoxin-like_sf"/>
</dbReference>
<evidence type="ECO:0000256" key="5">
    <source>
        <dbReference type="RuleBase" id="RU000499"/>
    </source>
</evidence>
<evidence type="ECO:0000256" key="4">
    <source>
        <dbReference type="PIRSR" id="PIRSR000303-1"/>
    </source>
</evidence>
<feature type="active site" evidence="4">
    <location>
        <position position="39"/>
    </location>
</feature>
<dbReference type="PRINTS" id="PR01011">
    <property type="entry name" value="GLUTPROXDASE"/>
</dbReference>
<dbReference type="PROSITE" id="PS00460">
    <property type="entry name" value="GLUTATHIONE_PEROXID_1"/>
    <property type="match status" value="1"/>
</dbReference>
<dbReference type="PANTHER" id="PTHR11592">
    <property type="entry name" value="GLUTATHIONE PEROXIDASE"/>
    <property type="match status" value="1"/>
</dbReference>
<dbReference type="EMBL" id="JACICY010000003">
    <property type="protein sequence ID" value="MBB3860274.1"/>
    <property type="molecule type" value="Genomic_DNA"/>
</dbReference>
<reference evidence="7 8" key="1">
    <citation type="submission" date="2020-08" db="EMBL/GenBank/DDBJ databases">
        <title>Genomic Encyclopedia of Type Strains, Phase IV (KMG-IV): sequencing the most valuable type-strain genomes for metagenomic binning, comparative biology and taxonomic classification.</title>
        <authorList>
            <person name="Goeker M."/>
        </authorList>
    </citation>
    <scope>NUCLEOTIDE SEQUENCE [LARGE SCALE GENOMIC DNA]</scope>
    <source>
        <strain evidence="7 8">DSM 14552</strain>
    </source>
</reference>
<sequence>MSTPHSIADFKAMNPNGETIDLADKQGKVLLVVNTASKCGFTPQYDGLEALYQQYAEQGFEVLAFPCNQFGGQEPGSADEIESFCKVNFGLSFPLMAKIEVNGVGADPLYDWLKSEAPGVLGTKAIKWNFTKFLIDREGKVVRRYAPNDTPESIAKDIEALL</sequence>
<protein>
    <recommendedName>
        <fullName evidence="5">Glutathione peroxidase</fullName>
    </recommendedName>
</protein>
<keyword evidence="8" id="KW-1185">Reference proteome</keyword>
<dbReference type="RefSeq" id="WP_183612553.1">
    <property type="nucleotide sequence ID" value="NZ_JACICY010000003.1"/>
</dbReference>
<dbReference type="GO" id="GO:0034599">
    <property type="term" value="P:cellular response to oxidative stress"/>
    <property type="evidence" value="ECO:0007669"/>
    <property type="project" value="TreeGrafter"/>
</dbReference>
<dbReference type="CDD" id="cd00340">
    <property type="entry name" value="GSH_Peroxidase"/>
    <property type="match status" value="1"/>
</dbReference>
<dbReference type="InterPro" id="IPR029760">
    <property type="entry name" value="GPX_CS"/>
</dbReference>
<keyword evidence="3 5" id="KW-0560">Oxidoreductase</keyword>
<dbReference type="SUPFAM" id="SSF52833">
    <property type="entry name" value="Thioredoxin-like"/>
    <property type="match status" value="1"/>
</dbReference>
<evidence type="ECO:0000313" key="8">
    <source>
        <dbReference type="Proteomes" id="UP000562395"/>
    </source>
</evidence>
<evidence type="ECO:0000256" key="2">
    <source>
        <dbReference type="ARBA" id="ARBA00022559"/>
    </source>
</evidence>